<protein>
    <submittedName>
        <fullName evidence="3">M23 family metallopeptidase</fullName>
        <ecNumber evidence="3">3.4.-.-</ecNumber>
    </submittedName>
</protein>
<feature type="signal peptide" evidence="1">
    <location>
        <begin position="1"/>
        <end position="29"/>
    </location>
</feature>
<dbReference type="GO" id="GO:0016787">
    <property type="term" value="F:hydrolase activity"/>
    <property type="evidence" value="ECO:0007669"/>
    <property type="project" value="UniProtKB-KW"/>
</dbReference>
<dbReference type="Gene3D" id="6.10.250.3150">
    <property type="match status" value="1"/>
</dbReference>
<accession>A0ABU8EB35</accession>
<dbReference type="PANTHER" id="PTHR21666">
    <property type="entry name" value="PEPTIDASE-RELATED"/>
    <property type="match status" value="1"/>
</dbReference>
<dbReference type="Pfam" id="PF01551">
    <property type="entry name" value="Peptidase_M23"/>
    <property type="match status" value="1"/>
</dbReference>
<dbReference type="InterPro" id="IPR050570">
    <property type="entry name" value="Cell_wall_metabolism_enzyme"/>
</dbReference>
<dbReference type="SUPFAM" id="SSF51261">
    <property type="entry name" value="Duplicated hybrid motif"/>
    <property type="match status" value="1"/>
</dbReference>
<dbReference type="InterPro" id="IPR011055">
    <property type="entry name" value="Dup_hybrid_motif"/>
</dbReference>
<dbReference type="InterPro" id="IPR016047">
    <property type="entry name" value="M23ase_b-sheet_dom"/>
</dbReference>
<dbReference type="CDD" id="cd12797">
    <property type="entry name" value="M23_peptidase"/>
    <property type="match status" value="1"/>
</dbReference>
<gene>
    <name evidence="3" type="ORF">UXQ13_16465</name>
</gene>
<sequence length="428" mass="42631">MPQHPLRTTLVAVLASAVVVLGLAGPAAAAPPAPGNPSDGEITAAQAAQDAAAAEVGRIAGLAAAAQAQLEQAQVQAESAGIAYEVAQEALAVAQAAADQTAAQLAAATAEVTAAQGRISVFSRDSYMDGTALTTTAALLDAAGPGELIQRAALLDWVAENQVDVLGELEVAQVAQANADSAARQARDQQAAAEQAAADAKTTADSQVASQQSVFASVSAEKADYDAQLQAAQIQLLSLQGARNAYQAWVDQKAAEEAAAARAQQAAAAAAAAAAASARNAAAASSSSGSGSAQAGYVLPAAGRTSSCFGARWGTTHNGVDMAAPIGTPVYAATAGTVQRAGPATGFGYAVYILGADGAVTVYGHISRYYVSAGQRVQAGQQIADVGNEGQSTGPHLHFEVHPNGAMYSGAIDPVPWMSARGVSIRGC</sequence>
<name>A0ABU8EB35_9ACTN</name>
<feature type="chain" id="PRO_5046591585" evidence="1">
    <location>
        <begin position="30"/>
        <end position="428"/>
    </location>
</feature>
<dbReference type="Gene3D" id="2.70.70.10">
    <property type="entry name" value="Glucose Permease (Domain IIA)"/>
    <property type="match status" value="1"/>
</dbReference>
<evidence type="ECO:0000313" key="3">
    <source>
        <dbReference type="EMBL" id="MEI4280066.1"/>
    </source>
</evidence>
<evidence type="ECO:0000313" key="4">
    <source>
        <dbReference type="Proteomes" id="UP001373496"/>
    </source>
</evidence>
<keyword evidence="4" id="KW-1185">Reference proteome</keyword>
<evidence type="ECO:0000259" key="2">
    <source>
        <dbReference type="Pfam" id="PF01551"/>
    </source>
</evidence>
<feature type="domain" description="M23ase beta-sheet core" evidence="2">
    <location>
        <begin position="316"/>
        <end position="406"/>
    </location>
</feature>
<dbReference type="RefSeq" id="WP_225233163.1">
    <property type="nucleotide sequence ID" value="NZ_JBAPLV010000019.1"/>
</dbReference>
<reference evidence="3 4" key="1">
    <citation type="submission" date="2024-03" db="EMBL/GenBank/DDBJ databases">
        <title>Draft genome sequence of Klenkia terrae.</title>
        <authorList>
            <person name="Duangmal K."/>
            <person name="Chantavorakit T."/>
        </authorList>
    </citation>
    <scope>NUCLEOTIDE SEQUENCE [LARGE SCALE GENOMIC DNA]</scope>
    <source>
        <strain evidence="3 4">JCM 17786</strain>
    </source>
</reference>
<organism evidence="3 4">
    <name type="scientific">Klenkia terrae</name>
    <dbReference type="NCBI Taxonomy" id="1052259"/>
    <lineage>
        <taxon>Bacteria</taxon>
        <taxon>Bacillati</taxon>
        <taxon>Actinomycetota</taxon>
        <taxon>Actinomycetes</taxon>
        <taxon>Geodermatophilales</taxon>
        <taxon>Geodermatophilaceae</taxon>
        <taxon>Klenkia</taxon>
    </lineage>
</organism>
<proteinExistence type="predicted"/>
<dbReference type="Proteomes" id="UP001373496">
    <property type="component" value="Unassembled WGS sequence"/>
</dbReference>
<dbReference type="PANTHER" id="PTHR21666:SF270">
    <property type="entry name" value="MUREIN HYDROLASE ACTIVATOR ENVC"/>
    <property type="match status" value="1"/>
</dbReference>
<dbReference type="EC" id="3.4.-.-" evidence="3"/>
<keyword evidence="3" id="KW-0378">Hydrolase</keyword>
<keyword evidence="1" id="KW-0732">Signal</keyword>
<comment type="caution">
    <text evidence="3">The sequence shown here is derived from an EMBL/GenBank/DDBJ whole genome shotgun (WGS) entry which is preliminary data.</text>
</comment>
<dbReference type="EMBL" id="JBAPLV010000019">
    <property type="protein sequence ID" value="MEI4280066.1"/>
    <property type="molecule type" value="Genomic_DNA"/>
</dbReference>
<evidence type="ECO:0000256" key="1">
    <source>
        <dbReference type="SAM" id="SignalP"/>
    </source>
</evidence>